<gene>
    <name evidence="2" type="ORF">A3H78_04815</name>
</gene>
<keyword evidence="1" id="KW-0732">Signal</keyword>
<evidence type="ECO:0000313" key="3">
    <source>
        <dbReference type="Proteomes" id="UP000177418"/>
    </source>
</evidence>
<protein>
    <submittedName>
        <fullName evidence="2">Uncharacterized protein</fullName>
    </submittedName>
</protein>
<reference evidence="2 3" key="1">
    <citation type="journal article" date="2016" name="Nat. Commun.">
        <title>Thousands of microbial genomes shed light on interconnected biogeochemical processes in an aquifer system.</title>
        <authorList>
            <person name="Anantharaman K."/>
            <person name="Brown C.T."/>
            <person name="Hug L.A."/>
            <person name="Sharon I."/>
            <person name="Castelle C.J."/>
            <person name="Probst A.J."/>
            <person name="Thomas B.C."/>
            <person name="Singh A."/>
            <person name="Wilkins M.J."/>
            <person name="Karaoz U."/>
            <person name="Brodie E.L."/>
            <person name="Williams K.H."/>
            <person name="Hubbard S.S."/>
            <person name="Banfield J.F."/>
        </authorList>
    </citation>
    <scope>NUCLEOTIDE SEQUENCE [LARGE SCALE GENOMIC DNA]</scope>
</reference>
<name>A0A1F7JD44_9BACT</name>
<feature type="chain" id="PRO_5009529451" evidence="1">
    <location>
        <begin position="22"/>
        <end position="141"/>
    </location>
</feature>
<proteinExistence type="predicted"/>
<sequence length="141" mass="15601">MAKYSIIIVILFWLCVSSVSAAKKILPQAKKTTKINKVLVATIAIAPKLRRDRHALIIYFKNLNTANSLTYSLSYDSASGPQGAMGTINTEGKYSLSRELVFGTASSGVYRYDNNVKNVTLKVSATLKNGKKFGKKYRFKI</sequence>
<evidence type="ECO:0000256" key="1">
    <source>
        <dbReference type="SAM" id="SignalP"/>
    </source>
</evidence>
<dbReference type="Proteomes" id="UP000177418">
    <property type="component" value="Unassembled WGS sequence"/>
</dbReference>
<dbReference type="AlphaFoldDB" id="A0A1F7JD44"/>
<feature type="signal peptide" evidence="1">
    <location>
        <begin position="1"/>
        <end position="21"/>
    </location>
</feature>
<evidence type="ECO:0000313" key="2">
    <source>
        <dbReference type="EMBL" id="OGK53517.1"/>
    </source>
</evidence>
<comment type="caution">
    <text evidence="2">The sequence shown here is derived from an EMBL/GenBank/DDBJ whole genome shotgun (WGS) entry which is preliminary data.</text>
</comment>
<organism evidence="2 3">
    <name type="scientific">Candidatus Roizmanbacteria bacterium RIFCSPLOWO2_02_FULL_36_11</name>
    <dbReference type="NCBI Taxonomy" id="1802071"/>
    <lineage>
        <taxon>Bacteria</taxon>
        <taxon>Candidatus Roizmaniibacteriota</taxon>
    </lineage>
</organism>
<accession>A0A1F7JD44</accession>
<dbReference type="EMBL" id="MGAV01000018">
    <property type="protein sequence ID" value="OGK53517.1"/>
    <property type="molecule type" value="Genomic_DNA"/>
</dbReference>